<evidence type="ECO:0000313" key="2">
    <source>
        <dbReference type="EMBL" id="MBC2651447.1"/>
    </source>
</evidence>
<feature type="domain" description="Dienelactone hydrolase" evidence="1">
    <location>
        <begin position="63"/>
        <end position="289"/>
    </location>
</feature>
<dbReference type="Gene3D" id="3.40.50.1820">
    <property type="entry name" value="alpha/beta hydrolase"/>
    <property type="match status" value="1"/>
</dbReference>
<protein>
    <submittedName>
        <fullName evidence="2">Dienelactone hydrolase family protein</fullName>
    </submittedName>
</protein>
<comment type="caution">
    <text evidence="2">The sequence shown here is derived from an EMBL/GenBank/DDBJ whole genome shotgun (WGS) entry which is preliminary data.</text>
</comment>
<dbReference type="RefSeq" id="WP_185682865.1">
    <property type="nucleotide sequence ID" value="NZ_JACLAU010000007.1"/>
</dbReference>
<accession>A0A7X1F6S4</accession>
<dbReference type="InterPro" id="IPR002925">
    <property type="entry name" value="Dienelactn_hydro"/>
</dbReference>
<organism evidence="2 3">
    <name type="scientific">Novosphingobium aerophilum</name>
    <dbReference type="NCBI Taxonomy" id="2839843"/>
    <lineage>
        <taxon>Bacteria</taxon>
        <taxon>Pseudomonadati</taxon>
        <taxon>Pseudomonadota</taxon>
        <taxon>Alphaproteobacteria</taxon>
        <taxon>Sphingomonadales</taxon>
        <taxon>Sphingomonadaceae</taxon>
        <taxon>Novosphingobium</taxon>
    </lineage>
</organism>
<dbReference type="InterPro" id="IPR029058">
    <property type="entry name" value="AB_hydrolase_fold"/>
</dbReference>
<evidence type="ECO:0000259" key="1">
    <source>
        <dbReference type="Pfam" id="PF01738"/>
    </source>
</evidence>
<dbReference type="EMBL" id="JACLAU010000007">
    <property type="protein sequence ID" value="MBC2651447.1"/>
    <property type="molecule type" value="Genomic_DNA"/>
</dbReference>
<keyword evidence="2" id="KW-0378">Hydrolase</keyword>
<reference evidence="2 3" key="1">
    <citation type="submission" date="2020-08" db="EMBL/GenBank/DDBJ databases">
        <title>The genome sequence of Novosphingobium flavum 4Y4.</title>
        <authorList>
            <person name="Liu Y."/>
        </authorList>
    </citation>
    <scope>NUCLEOTIDE SEQUENCE [LARGE SCALE GENOMIC DNA]</scope>
    <source>
        <strain evidence="2 3">4Y4</strain>
    </source>
</reference>
<name>A0A7X1F6S4_9SPHN</name>
<sequence length="290" mass="30649">MCDEFTLEDEQRAAEGVSRRGFGLAGGAATVAAWSATWAPAQAADLAVSESTVAIPTPDGTADAVWFHPAQGKHPAVVMWPDIAGIRDANKAMARRLAAAGYAVLLVNQYYRSAKAPVLADFASWRTPAGQQTLKPMIAALSPAGTLRDGAAFVAWLDRQPQVDRKRGIATTGYCMGGPFAVRTAAAAPDRVKAVGSFHGGGLVTESPESPHRLLARTKASYLIAVARNDDARAPGDKDVFKTSASAAGRPAEVEVYAADHGWTVPDSPVYDKAEAERAWARLLALLKRL</sequence>
<dbReference type="InterPro" id="IPR006311">
    <property type="entry name" value="TAT_signal"/>
</dbReference>
<gene>
    <name evidence="2" type="ORF">H7F49_07015</name>
</gene>
<dbReference type="Pfam" id="PF01738">
    <property type="entry name" value="DLH"/>
    <property type="match status" value="1"/>
</dbReference>
<dbReference type="PANTHER" id="PTHR46623">
    <property type="entry name" value="CARBOXYMETHYLENEBUTENOLIDASE-RELATED"/>
    <property type="match status" value="1"/>
</dbReference>
<dbReference type="SUPFAM" id="SSF53474">
    <property type="entry name" value="alpha/beta-Hydrolases"/>
    <property type="match status" value="1"/>
</dbReference>
<dbReference type="PROSITE" id="PS51318">
    <property type="entry name" value="TAT"/>
    <property type="match status" value="1"/>
</dbReference>
<dbReference type="GO" id="GO:0016787">
    <property type="term" value="F:hydrolase activity"/>
    <property type="evidence" value="ECO:0007669"/>
    <property type="project" value="UniProtKB-KW"/>
</dbReference>
<dbReference type="InterPro" id="IPR051049">
    <property type="entry name" value="Dienelactone_hydrolase-like"/>
</dbReference>
<dbReference type="Proteomes" id="UP000520156">
    <property type="component" value="Unassembled WGS sequence"/>
</dbReference>
<keyword evidence="3" id="KW-1185">Reference proteome</keyword>
<proteinExistence type="predicted"/>
<dbReference type="PANTHER" id="PTHR46623:SF10">
    <property type="entry name" value="CARBOXYMETHYLENEBUTENOLIDASE HOMOLOG"/>
    <property type="match status" value="1"/>
</dbReference>
<dbReference type="AlphaFoldDB" id="A0A7X1F6S4"/>
<evidence type="ECO:0000313" key="3">
    <source>
        <dbReference type="Proteomes" id="UP000520156"/>
    </source>
</evidence>